<protein>
    <submittedName>
        <fullName evidence="2">Uncharacterized protein</fullName>
    </submittedName>
</protein>
<sequence length="252" mass="27827">MSCLRTPRSPRNPKCTGAPGDGAETGFDNGEEEDRGSGRVISDTSLDKYGNRRGAVDEFPLGKCEHKAGCWRYNDYNSICELFSVGKGRPVGRIPRQVSLIYQSLGLLRLYELLAGARSDSNPCNFMIKRQIHPTPNPPYFRLHACVISSRSSPGVWNPRCYTVVPSNPSRVTRGIVANPYSSSLAAARVVWPSLADEVRMLFRSALLAQPQQSLSLVFKPRSGPTPPAAYPKTMAEKTWQVSLLMETSNHL</sequence>
<gene>
    <name evidence="2" type="ORF">FA13DRAFT_1872464</name>
</gene>
<organism evidence="2 3">
    <name type="scientific">Coprinellus micaceus</name>
    <name type="common">Glistening ink-cap mushroom</name>
    <name type="synonym">Coprinus micaceus</name>
    <dbReference type="NCBI Taxonomy" id="71717"/>
    <lineage>
        <taxon>Eukaryota</taxon>
        <taxon>Fungi</taxon>
        <taxon>Dikarya</taxon>
        <taxon>Basidiomycota</taxon>
        <taxon>Agaricomycotina</taxon>
        <taxon>Agaricomycetes</taxon>
        <taxon>Agaricomycetidae</taxon>
        <taxon>Agaricales</taxon>
        <taxon>Agaricineae</taxon>
        <taxon>Psathyrellaceae</taxon>
        <taxon>Coprinellus</taxon>
    </lineage>
</organism>
<dbReference type="Proteomes" id="UP000298030">
    <property type="component" value="Unassembled WGS sequence"/>
</dbReference>
<accession>A0A4Y7T309</accession>
<dbReference type="EMBL" id="QPFP01000032">
    <property type="protein sequence ID" value="TEB28537.1"/>
    <property type="molecule type" value="Genomic_DNA"/>
</dbReference>
<proteinExistence type="predicted"/>
<reference evidence="2 3" key="1">
    <citation type="journal article" date="2019" name="Nat. Ecol. Evol.">
        <title>Megaphylogeny resolves global patterns of mushroom evolution.</title>
        <authorList>
            <person name="Varga T."/>
            <person name="Krizsan K."/>
            <person name="Foldi C."/>
            <person name="Dima B."/>
            <person name="Sanchez-Garcia M."/>
            <person name="Sanchez-Ramirez S."/>
            <person name="Szollosi G.J."/>
            <person name="Szarkandi J.G."/>
            <person name="Papp V."/>
            <person name="Albert L."/>
            <person name="Andreopoulos W."/>
            <person name="Angelini C."/>
            <person name="Antonin V."/>
            <person name="Barry K.W."/>
            <person name="Bougher N.L."/>
            <person name="Buchanan P."/>
            <person name="Buyck B."/>
            <person name="Bense V."/>
            <person name="Catcheside P."/>
            <person name="Chovatia M."/>
            <person name="Cooper J."/>
            <person name="Damon W."/>
            <person name="Desjardin D."/>
            <person name="Finy P."/>
            <person name="Geml J."/>
            <person name="Haridas S."/>
            <person name="Hughes K."/>
            <person name="Justo A."/>
            <person name="Karasinski D."/>
            <person name="Kautmanova I."/>
            <person name="Kiss B."/>
            <person name="Kocsube S."/>
            <person name="Kotiranta H."/>
            <person name="LaButti K.M."/>
            <person name="Lechner B.E."/>
            <person name="Liimatainen K."/>
            <person name="Lipzen A."/>
            <person name="Lukacs Z."/>
            <person name="Mihaltcheva S."/>
            <person name="Morgado L.N."/>
            <person name="Niskanen T."/>
            <person name="Noordeloos M.E."/>
            <person name="Ohm R.A."/>
            <person name="Ortiz-Santana B."/>
            <person name="Ovrebo C."/>
            <person name="Racz N."/>
            <person name="Riley R."/>
            <person name="Savchenko A."/>
            <person name="Shiryaev A."/>
            <person name="Soop K."/>
            <person name="Spirin V."/>
            <person name="Szebenyi C."/>
            <person name="Tomsovsky M."/>
            <person name="Tulloss R.E."/>
            <person name="Uehling J."/>
            <person name="Grigoriev I.V."/>
            <person name="Vagvolgyi C."/>
            <person name="Papp T."/>
            <person name="Martin F.M."/>
            <person name="Miettinen O."/>
            <person name="Hibbett D.S."/>
            <person name="Nagy L.G."/>
        </authorList>
    </citation>
    <scope>NUCLEOTIDE SEQUENCE [LARGE SCALE GENOMIC DNA]</scope>
    <source>
        <strain evidence="2 3">FP101781</strain>
    </source>
</reference>
<comment type="caution">
    <text evidence="2">The sequence shown here is derived from an EMBL/GenBank/DDBJ whole genome shotgun (WGS) entry which is preliminary data.</text>
</comment>
<dbReference type="AlphaFoldDB" id="A0A4Y7T309"/>
<keyword evidence="3" id="KW-1185">Reference proteome</keyword>
<feature type="region of interest" description="Disordered" evidence="1">
    <location>
        <begin position="1"/>
        <end position="44"/>
    </location>
</feature>
<evidence type="ECO:0000313" key="2">
    <source>
        <dbReference type="EMBL" id="TEB28537.1"/>
    </source>
</evidence>
<name>A0A4Y7T309_COPMI</name>
<evidence type="ECO:0000313" key="3">
    <source>
        <dbReference type="Proteomes" id="UP000298030"/>
    </source>
</evidence>
<evidence type="ECO:0000256" key="1">
    <source>
        <dbReference type="SAM" id="MobiDB-lite"/>
    </source>
</evidence>